<evidence type="ECO:0000256" key="1">
    <source>
        <dbReference type="SAM" id="MobiDB-lite"/>
    </source>
</evidence>
<accession>A0ABT5Z5K1</accession>
<feature type="compositionally biased region" description="Low complexity" evidence="1">
    <location>
        <begin position="229"/>
        <end position="254"/>
    </location>
</feature>
<keyword evidence="4" id="KW-1185">Reference proteome</keyword>
<reference evidence="3 4" key="1">
    <citation type="submission" date="2023-03" db="EMBL/GenBank/DDBJ databases">
        <title>Draft genome sequence of type strain Streptomyces ferralitis JCM 14344.</title>
        <authorList>
            <person name="Klaysubun C."/>
            <person name="Duangmal K."/>
        </authorList>
    </citation>
    <scope>NUCLEOTIDE SEQUENCE [LARGE SCALE GENOMIC DNA]</scope>
    <source>
        <strain evidence="3 4">JCM 14344</strain>
    </source>
</reference>
<dbReference type="RefSeq" id="WP_344184217.1">
    <property type="nucleotide sequence ID" value="NZ_BAAANM010000010.1"/>
</dbReference>
<feature type="transmembrane region" description="Helical" evidence="2">
    <location>
        <begin position="33"/>
        <end position="50"/>
    </location>
</feature>
<dbReference type="EMBL" id="JARHTQ010000020">
    <property type="protein sequence ID" value="MDF2259068.1"/>
    <property type="molecule type" value="Genomic_DNA"/>
</dbReference>
<feature type="transmembrane region" description="Helical" evidence="2">
    <location>
        <begin position="162"/>
        <end position="179"/>
    </location>
</feature>
<keyword evidence="2" id="KW-0472">Membrane</keyword>
<feature type="region of interest" description="Disordered" evidence="1">
    <location>
        <begin position="1"/>
        <end position="23"/>
    </location>
</feature>
<feature type="compositionally biased region" description="Gly residues" evidence="1">
    <location>
        <begin position="276"/>
        <end position="292"/>
    </location>
</feature>
<keyword evidence="2" id="KW-1133">Transmembrane helix</keyword>
<feature type="transmembrane region" description="Helical" evidence="2">
    <location>
        <begin position="56"/>
        <end position="77"/>
    </location>
</feature>
<evidence type="ECO:0000313" key="3">
    <source>
        <dbReference type="EMBL" id="MDF2259068.1"/>
    </source>
</evidence>
<evidence type="ECO:0000313" key="4">
    <source>
        <dbReference type="Proteomes" id="UP001220022"/>
    </source>
</evidence>
<comment type="caution">
    <text evidence="3">The sequence shown here is derived from an EMBL/GenBank/DDBJ whole genome shotgun (WGS) entry which is preliminary data.</text>
</comment>
<dbReference type="Proteomes" id="UP001220022">
    <property type="component" value="Unassembled WGS sequence"/>
</dbReference>
<name>A0ABT5Z5K1_9ACTN</name>
<feature type="region of interest" description="Disordered" evidence="1">
    <location>
        <begin position="113"/>
        <end position="152"/>
    </location>
</feature>
<keyword evidence="2" id="KW-0812">Transmembrane</keyword>
<evidence type="ECO:0000256" key="2">
    <source>
        <dbReference type="SAM" id="Phobius"/>
    </source>
</evidence>
<proteinExistence type="predicted"/>
<organism evidence="3 4">
    <name type="scientific">Streptantibioticus ferralitis</name>
    <dbReference type="NCBI Taxonomy" id="236510"/>
    <lineage>
        <taxon>Bacteria</taxon>
        <taxon>Bacillati</taxon>
        <taxon>Actinomycetota</taxon>
        <taxon>Actinomycetes</taxon>
        <taxon>Kitasatosporales</taxon>
        <taxon>Streptomycetaceae</taxon>
        <taxon>Streptantibioticus</taxon>
    </lineage>
</organism>
<protein>
    <submittedName>
        <fullName evidence="3">Uncharacterized protein</fullName>
    </submittedName>
</protein>
<gene>
    <name evidence="3" type="ORF">P2L57_26155</name>
</gene>
<sequence length="311" mass="30617">MAETDKQGTGMGAKAETDTEPDKKRIELSLTQVAGSGAAALLAAYLASFLGVYGTILGAAVVSVLATTGGAILQHIFRRTGEQLRDVTVPLARPQARPQGTEADATKALPAFGATRAADPPTTVVPRAEPDTALLMPRLPRDESYNESTLHGTRWRGWRRSLLAAGAVFALSMAVFTGIELAGGSPLSHTAIGQAVNPGGARTAPSKPAHDQPGAVPSGSASESGTDGGSTPSQGPGTSDGGSTPSAGSSDTPSQGGGSASPNTTPSQAPSPGPSNGTGTGSGDSGSQGRGGSSARPGAVQQAPSAGTGAQ</sequence>
<feature type="region of interest" description="Disordered" evidence="1">
    <location>
        <begin position="193"/>
        <end position="311"/>
    </location>
</feature>